<dbReference type="Pfam" id="PF04542">
    <property type="entry name" value="Sigma70_r2"/>
    <property type="match status" value="1"/>
</dbReference>
<dbReference type="SUPFAM" id="SSF88659">
    <property type="entry name" value="Sigma3 and sigma4 domains of RNA polymerase sigma factors"/>
    <property type="match status" value="2"/>
</dbReference>
<dbReference type="GO" id="GO:0006352">
    <property type="term" value="P:DNA-templated transcription initiation"/>
    <property type="evidence" value="ECO:0007669"/>
    <property type="project" value="InterPro"/>
</dbReference>
<dbReference type="KEGG" id="mpt:Mpe_A0050"/>
<proteinExistence type="predicted"/>
<accession>A2SBS3</accession>
<keyword evidence="7" id="KW-0282">Flagellum</keyword>
<dbReference type="Pfam" id="PF04545">
    <property type="entry name" value="Sigma70_r4"/>
    <property type="match status" value="1"/>
</dbReference>
<evidence type="ECO:0000256" key="1">
    <source>
        <dbReference type="ARBA" id="ARBA00023015"/>
    </source>
</evidence>
<dbReference type="InterPro" id="IPR014284">
    <property type="entry name" value="RNA_pol_sigma-70_dom"/>
</dbReference>
<dbReference type="InterPro" id="IPR013324">
    <property type="entry name" value="RNA_pol_sigma_r3/r4-like"/>
</dbReference>
<evidence type="ECO:0000256" key="2">
    <source>
        <dbReference type="ARBA" id="ARBA00023082"/>
    </source>
</evidence>
<organism evidence="7 8">
    <name type="scientific">Methylibium petroleiphilum (strain ATCC BAA-1232 / LMG 22953 / PM1)</name>
    <dbReference type="NCBI Taxonomy" id="420662"/>
    <lineage>
        <taxon>Bacteria</taxon>
        <taxon>Pseudomonadati</taxon>
        <taxon>Pseudomonadota</taxon>
        <taxon>Betaproteobacteria</taxon>
        <taxon>Burkholderiales</taxon>
        <taxon>Sphaerotilaceae</taxon>
        <taxon>Methylibium</taxon>
    </lineage>
</organism>
<dbReference type="InterPro" id="IPR000943">
    <property type="entry name" value="RNA_pol_sigma70"/>
</dbReference>
<dbReference type="HOGENOM" id="CLU_014793_8_1_4"/>
<dbReference type="eggNOG" id="COG1191">
    <property type="taxonomic scope" value="Bacteria"/>
</dbReference>
<protein>
    <submittedName>
        <fullName evidence="7">RNA polymerase sigma factor for flagellar operon</fullName>
    </submittedName>
</protein>
<feature type="domain" description="RNA polymerase sigma-70 region 4" evidence="6">
    <location>
        <begin position="211"/>
        <end position="259"/>
    </location>
</feature>
<sequence>MSPRKPGTQVPAAVTDNTAMAPSTADTAATVRNEQLHQHGALVRRIAKRMRARLPANVEMDELLQAGLIGLNEAITRFEESFGASFDTYASRRIEGAMLDSLRAADTLSRDARAHQRAIRAAVQALEHRLLRPPRAMEVASELGWSLARLHQRLVEAGAAGQRAGDAPLDGLADEASARGAEDDLHATADDHADPLAALQRRQRTTALNAAFDTLEEREQLMMKMIYERGLDHQDAAESLGVSPSRVSQMHAVVVQKLKRRLKDW</sequence>
<keyword evidence="1" id="KW-0805">Transcription regulation</keyword>
<gene>
    <name evidence="7" type="ordered locus">Mpe_A0050</name>
</gene>
<dbReference type="EMBL" id="CP000555">
    <property type="protein sequence ID" value="ABM93012.1"/>
    <property type="molecule type" value="Genomic_DNA"/>
</dbReference>
<dbReference type="STRING" id="420662.Mpe_A0050"/>
<dbReference type="SUPFAM" id="SSF88946">
    <property type="entry name" value="Sigma2 domain of RNA polymerase sigma factors"/>
    <property type="match status" value="1"/>
</dbReference>
<evidence type="ECO:0000256" key="4">
    <source>
        <dbReference type="ARBA" id="ARBA00023163"/>
    </source>
</evidence>
<keyword evidence="8" id="KW-1185">Reference proteome</keyword>
<evidence type="ECO:0000313" key="7">
    <source>
        <dbReference type="EMBL" id="ABM93012.1"/>
    </source>
</evidence>
<dbReference type="PRINTS" id="PR00046">
    <property type="entry name" value="SIGMA70FCT"/>
</dbReference>
<keyword evidence="4" id="KW-0804">Transcription</keyword>
<dbReference type="InterPro" id="IPR007630">
    <property type="entry name" value="RNA_pol_sigma70_r4"/>
</dbReference>
<dbReference type="Gene3D" id="1.10.1740.10">
    <property type="match status" value="1"/>
</dbReference>
<evidence type="ECO:0000259" key="6">
    <source>
        <dbReference type="Pfam" id="PF04545"/>
    </source>
</evidence>
<keyword evidence="7" id="KW-0969">Cilium</keyword>
<evidence type="ECO:0000259" key="5">
    <source>
        <dbReference type="Pfam" id="PF04542"/>
    </source>
</evidence>
<dbReference type="NCBIfam" id="TIGR02937">
    <property type="entry name" value="sigma70-ECF"/>
    <property type="match status" value="1"/>
</dbReference>
<evidence type="ECO:0000256" key="3">
    <source>
        <dbReference type="ARBA" id="ARBA00023125"/>
    </source>
</evidence>
<keyword evidence="2" id="KW-0731">Sigma factor</keyword>
<dbReference type="PANTHER" id="PTHR30385">
    <property type="entry name" value="SIGMA FACTOR F FLAGELLAR"/>
    <property type="match status" value="1"/>
</dbReference>
<dbReference type="InterPro" id="IPR007627">
    <property type="entry name" value="RNA_pol_sigma70_r2"/>
</dbReference>
<dbReference type="GO" id="GO:0003677">
    <property type="term" value="F:DNA binding"/>
    <property type="evidence" value="ECO:0007669"/>
    <property type="project" value="UniProtKB-KW"/>
</dbReference>
<feature type="domain" description="RNA polymerase sigma-70 region 2" evidence="5">
    <location>
        <begin position="37"/>
        <end position="106"/>
    </location>
</feature>
<dbReference type="GO" id="GO:0016987">
    <property type="term" value="F:sigma factor activity"/>
    <property type="evidence" value="ECO:0007669"/>
    <property type="project" value="UniProtKB-KW"/>
</dbReference>
<keyword evidence="7" id="KW-0966">Cell projection</keyword>
<reference evidence="7 8" key="1">
    <citation type="journal article" date="2007" name="J. Bacteriol.">
        <title>Whole-genome analysis of the methyl tert-butyl ether-degrading beta-proteobacterium Methylibium petroleiphilum PM1.</title>
        <authorList>
            <person name="Kane S.R."/>
            <person name="Chakicherla A.Y."/>
            <person name="Chain P.S.G."/>
            <person name="Schmidt R."/>
            <person name="Shin M.W."/>
            <person name="Legler T.C."/>
            <person name="Scow K.M."/>
            <person name="Larimer F.W."/>
            <person name="Lucas S.M."/>
            <person name="Richardson P.M."/>
            <person name="Hristova K.R."/>
        </authorList>
    </citation>
    <scope>NUCLEOTIDE SEQUENCE [LARGE SCALE GENOMIC DNA]</scope>
    <source>
        <strain evidence="8">ATCC BAA-1232 / LMG 22953 / PM1</strain>
    </source>
</reference>
<keyword evidence="3" id="KW-0238">DNA-binding</keyword>
<dbReference type="Proteomes" id="UP000000366">
    <property type="component" value="Chromosome"/>
</dbReference>
<dbReference type="AlphaFoldDB" id="A2SBS3"/>
<evidence type="ECO:0000313" key="8">
    <source>
        <dbReference type="Proteomes" id="UP000000366"/>
    </source>
</evidence>
<name>A2SBS3_METPP</name>
<dbReference type="Gene3D" id="1.20.140.160">
    <property type="match status" value="1"/>
</dbReference>
<dbReference type="InterPro" id="IPR013325">
    <property type="entry name" value="RNA_pol_sigma_r2"/>
</dbReference>